<comment type="caution">
    <text evidence="3">The sequence shown here is derived from an EMBL/GenBank/DDBJ whole genome shotgun (WGS) entry which is preliminary data.</text>
</comment>
<keyword evidence="1" id="KW-0175">Coiled coil</keyword>
<dbReference type="InterPro" id="IPR004244">
    <property type="entry name" value="Transposase_22"/>
</dbReference>
<proteinExistence type="predicted"/>
<feature type="compositionally biased region" description="Polar residues" evidence="2">
    <location>
        <begin position="24"/>
        <end position="36"/>
    </location>
</feature>
<dbReference type="PANTHER" id="PTHR11505">
    <property type="entry name" value="L1 TRANSPOSABLE ELEMENT-RELATED"/>
    <property type="match status" value="1"/>
</dbReference>
<gene>
    <name evidence="3" type="ORF">NDU88_010018</name>
</gene>
<feature type="coiled-coil region" evidence="1">
    <location>
        <begin position="107"/>
        <end position="134"/>
    </location>
</feature>
<sequence length="303" mass="33764">MPNDKTASKHPRQLLFSEAIAQPKATTAQTASQGHTSPPVDQPALDATDRILQEIASVGRRLEAMDLKITDLTLASSSIRADIAGFRETANNLDQRLSAVEDHIATTPDQEEELKSLRSKLTELEDRSRRDNVRFFGIPEQKEGSDIKTFLSSLLTNHFGIEFSPPPEFQRVHRIGPSHKASENKPRPIIACFLRHEQARQVISTAKARQPISLDGHEIRVAADFSRQPEKLTVSKMEIRPTRCQKCSTLRELLPIEQNLKADNPTDLLGNRRPQFGKPTLGVLTPETTIRGQVGIYGTQRGS</sequence>
<name>A0AAV7S221_PLEWA</name>
<keyword evidence="4" id="KW-1185">Reference proteome</keyword>
<evidence type="ECO:0000313" key="3">
    <source>
        <dbReference type="EMBL" id="KAJ1157303.1"/>
    </source>
</evidence>
<evidence type="ECO:0008006" key="5">
    <source>
        <dbReference type="Google" id="ProtNLM"/>
    </source>
</evidence>
<evidence type="ECO:0000256" key="2">
    <source>
        <dbReference type="SAM" id="MobiDB-lite"/>
    </source>
</evidence>
<organism evidence="3 4">
    <name type="scientific">Pleurodeles waltl</name>
    <name type="common">Iberian ribbed newt</name>
    <dbReference type="NCBI Taxonomy" id="8319"/>
    <lineage>
        <taxon>Eukaryota</taxon>
        <taxon>Metazoa</taxon>
        <taxon>Chordata</taxon>
        <taxon>Craniata</taxon>
        <taxon>Vertebrata</taxon>
        <taxon>Euteleostomi</taxon>
        <taxon>Amphibia</taxon>
        <taxon>Batrachia</taxon>
        <taxon>Caudata</taxon>
        <taxon>Salamandroidea</taxon>
        <taxon>Salamandridae</taxon>
        <taxon>Pleurodelinae</taxon>
        <taxon>Pleurodeles</taxon>
    </lineage>
</organism>
<dbReference type="EMBL" id="JANPWB010000009">
    <property type="protein sequence ID" value="KAJ1157303.1"/>
    <property type="molecule type" value="Genomic_DNA"/>
</dbReference>
<dbReference type="Proteomes" id="UP001066276">
    <property type="component" value="Chromosome 5"/>
</dbReference>
<dbReference type="Gene3D" id="3.30.70.1820">
    <property type="entry name" value="L1 transposable element, RRM domain"/>
    <property type="match status" value="1"/>
</dbReference>
<evidence type="ECO:0000313" key="4">
    <source>
        <dbReference type="Proteomes" id="UP001066276"/>
    </source>
</evidence>
<protein>
    <recommendedName>
        <fullName evidence="5">L1 transposable element RRM domain-containing protein</fullName>
    </recommendedName>
</protein>
<feature type="region of interest" description="Disordered" evidence="2">
    <location>
        <begin position="1"/>
        <end position="44"/>
    </location>
</feature>
<dbReference type="AlphaFoldDB" id="A0AAV7S221"/>
<reference evidence="3" key="1">
    <citation type="journal article" date="2022" name="bioRxiv">
        <title>Sequencing and chromosome-scale assembly of the giantPleurodeles waltlgenome.</title>
        <authorList>
            <person name="Brown T."/>
            <person name="Elewa A."/>
            <person name="Iarovenko S."/>
            <person name="Subramanian E."/>
            <person name="Araus A.J."/>
            <person name="Petzold A."/>
            <person name="Susuki M."/>
            <person name="Suzuki K.-i.T."/>
            <person name="Hayashi T."/>
            <person name="Toyoda A."/>
            <person name="Oliveira C."/>
            <person name="Osipova E."/>
            <person name="Leigh N.D."/>
            <person name="Simon A."/>
            <person name="Yun M.H."/>
        </authorList>
    </citation>
    <scope>NUCLEOTIDE SEQUENCE</scope>
    <source>
        <strain evidence="3">20211129_DDA</strain>
        <tissue evidence="3">Liver</tissue>
    </source>
</reference>
<evidence type="ECO:0000256" key="1">
    <source>
        <dbReference type="SAM" id="Coils"/>
    </source>
</evidence>
<accession>A0AAV7S221</accession>